<evidence type="ECO:0000313" key="3">
    <source>
        <dbReference type="Proteomes" id="UP000318186"/>
    </source>
</evidence>
<keyword evidence="4" id="KW-1185">Reference proteome</keyword>
<accession>A0A561UQL5</accession>
<name>A0A561UQL5_9ACTN</name>
<sequence>MSTAHHLRLIDGMRTREFPVERIRTGTGVSGPGYHTVFLHADDDGWDEDEAARLDHRAQCLAEHDALITLLGARWGEPQMISLWSAQERMMSGEVIPDPWAETVAGCEYFRLWRIEERWIALGLCLEENGPGCELTVVVTEIGPP</sequence>
<evidence type="ECO:0000313" key="1">
    <source>
        <dbReference type="EMBL" id="TWG01619.1"/>
    </source>
</evidence>
<dbReference type="EMBL" id="VIWW01000001">
    <property type="protein sequence ID" value="TWG01619.1"/>
    <property type="molecule type" value="Genomic_DNA"/>
</dbReference>
<evidence type="ECO:0000313" key="2">
    <source>
        <dbReference type="EMBL" id="WSC17145.1"/>
    </source>
</evidence>
<reference evidence="2 4" key="2">
    <citation type="submission" date="2022-10" db="EMBL/GenBank/DDBJ databases">
        <title>The complete genomes of actinobacterial strains from the NBC collection.</title>
        <authorList>
            <person name="Joergensen T.S."/>
            <person name="Alvarez Arevalo M."/>
            <person name="Sterndorff E.B."/>
            <person name="Faurdal D."/>
            <person name="Vuksanovic O."/>
            <person name="Mourched A.-S."/>
            <person name="Charusanti P."/>
            <person name="Shaw S."/>
            <person name="Blin K."/>
            <person name="Weber T."/>
        </authorList>
    </citation>
    <scope>NUCLEOTIDE SEQUENCE [LARGE SCALE GENOMIC DNA]</scope>
    <source>
        <strain evidence="2 4">NBC 01769</strain>
    </source>
</reference>
<dbReference type="EMBL" id="CP109114">
    <property type="protein sequence ID" value="WSC17145.1"/>
    <property type="molecule type" value="Genomic_DNA"/>
</dbReference>
<dbReference type="Proteomes" id="UP001330827">
    <property type="component" value="Chromosome"/>
</dbReference>
<dbReference type="RefSeq" id="WP_145762193.1">
    <property type="nucleotide sequence ID" value="NZ_CP109114.1"/>
</dbReference>
<dbReference type="OrthoDB" id="3478947at2"/>
<dbReference type="Proteomes" id="UP000318186">
    <property type="component" value="Unassembled WGS sequence"/>
</dbReference>
<evidence type="ECO:0000313" key="4">
    <source>
        <dbReference type="Proteomes" id="UP001330827"/>
    </source>
</evidence>
<protein>
    <submittedName>
        <fullName evidence="1">Uncharacterized protein</fullName>
    </submittedName>
</protein>
<organism evidence="1 3">
    <name type="scientific">Streptomyces brevispora</name>
    <dbReference type="NCBI Taxonomy" id="887462"/>
    <lineage>
        <taxon>Bacteria</taxon>
        <taxon>Bacillati</taxon>
        <taxon>Actinomycetota</taxon>
        <taxon>Actinomycetes</taxon>
        <taxon>Kitasatosporales</taxon>
        <taxon>Streptomycetaceae</taxon>
        <taxon>Streptomyces</taxon>
    </lineage>
</organism>
<dbReference type="AlphaFoldDB" id="A0A561UQL5"/>
<reference evidence="1 3" key="1">
    <citation type="submission" date="2019-06" db="EMBL/GenBank/DDBJ databases">
        <title>Sequencing the genomes of 1000 actinobacteria strains.</title>
        <authorList>
            <person name="Klenk H.-P."/>
        </authorList>
    </citation>
    <scope>NUCLEOTIDE SEQUENCE [LARGE SCALE GENOMIC DNA]</scope>
    <source>
        <strain evidence="1 3">DSM 42059</strain>
    </source>
</reference>
<proteinExistence type="predicted"/>
<gene>
    <name evidence="1" type="ORF">FHX80_115</name>
    <name evidence="2" type="ORF">OIE64_32885</name>
</gene>